<feature type="compositionally biased region" description="Low complexity" evidence="4">
    <location>
        <begin position="163"/>
        <end position="184"/>
    </location>
</feature>
<dbReference type="Gene3D" id="3.40.50.300">
    <property type="entry name" value="P-loop containing nucleotide triphosphate hydrolases"/>
    <property type="match status" value="1"/>
</dbReference>
<proteinExistence type="predicted"/>
<dbReference type="EMBL" id="BAAATK010000048">
    <property type="protein sequence ID" value="GAA2454166.1"/>
    <property type="molecule type" value="Genomic_DNA"/>
</dbReference>
<comment type="caution">
    <text evidence="7">The sequence shown here is derived from an EMBL/GenBank/DDBJ whole genome shotgun (WGS) entry which is preliminary data.</text>
</comment>
<dbReference type="InterPro" id="IPR051016">
    <property type="entry name" value="Diverse_Substrate_AcTransf"/>
</dbReference>
<reference evidence="8" key="1">
    <citation type="journal article" date="2019" name="Int. J. Syst. Evol. Microbiol.">
        <title>The Global Catalogue of Microorganisms (GCM) 10K type strain sequencing project: providing services to taxonomists for standard genome sequencing and annotation.</title>
        <authorList>
            <consortium name="The Broad Institute Genomics Platform"/>
            <consortium name="The Broad Institute Genome Sequencing Center for Infectious Disease"/>
            <person name="Wu L."/>
            <person name="Ma J."/>
        </authorList>
    </citation>
    <scope>NUCLEOTIDE SEQUENCE [LARGE SCALE GENOMIC DNA]</scope>
    <source>
        <strain evidence="8">JCM 6922</strain>
    </source>
</reference>
<keyword evidence="2" id="KW-0012">Acyltransferase</keyword>
<name>A0ABP5XLZ7_9ACTN</name>
<organism evidence="7 8">
    <name type="scientific">Streptomyces glaucus</name>
    <dbReference type="NCBI Taxonomy" id="284029"/>
    <lineage>
        <taxon>Bacteria</taxon>
        <taxon>Bacillati</taxon>
        <taxon>Actinomycetota</taxon>
        <taxon>Actinomycetes</taxon>
        <taxon>Kitasatosporales</taxon>
        <taxon>Streptomycetaceae</taxon>
        <taxon>Streptomyces</taxon>
    </lineage>
</organism>
<feature type="compositionally biased region" description="Low complexity" evidence="4">
    <location>
        <begin position="199"/>
        <end position="211"/>
    </location>
</feature>
<sequence length="395" mass="41631">MTSIDLKDLTKEYGGTRAVDRLTCTVEPGRVTGFLGPDGAGKSTTMRLVLGLDRPASGAATVGGRPYATLREPLRTVGALLDAQAAHGSRTARDHLRFLAVSNRLPARRVAEVLEETGLASVARRRLASGPRRTAGPVPGSGGTPRPLGGPGGGGAVGGGRAPGRPARGAPARRLTLRPRTPADVPRRRPGGGRGRPGRGSVPPARPAGGAESDGHRSARWLMIPHMIRAATVDDVAEIGAMIRELAEYERAVEQALATEEQLREALFGEHPAAFALIAEDDSTGDTVGYALWFPRFSTWTGTRGMHLEDLYVRPHARGGGHGRDLLASLAALCVEKGYERFEWWVLAWNEPAIGFYKSLGAELLDEWTVCRLSGAPLGELAARAPGTAGPGPAA</sequence>
<feature type="domain" description="N-acetyltransferase" evidence="6">
    <location>
        <begin position="226"/>
        <end position="383"/>
    </location>
</feature>
<dbReference type="Gene3D" id="3.40.630.30">
    <property type="match status" value="1"/>
</dbReference>
<dbReference type="PANTHER" id="PTHR10545:SF29">
    <property type="entry name" value="GH14572P-RELATED"/>
    <property type="match status" value="1"/>
</dbReference>
<dbReference type="SUPFAM" id="SSF52540">
    <property type="entry name" value="P-loop containing nucleoside triphosphate hydrolases"/>
    <property type="match status" value="1"/>
</dbReference>
<dbReference type="InterPro" id="IPR000182">
    <property type="entry name" value="GNAT_dom"/>
</dbReference>
<feature type="region of interest" description="Disordered" evidence="4">
    <location>
        <begin position="125"/>
        <end position="216"/>
    </location>
</feature>
<dbReference type="Proteomes" id="UP001500460">
    <property type="component" value="Unassembled WGS sequence"/>
</dbReference>
<gene>
    <name evidence="7" type="ORF">GCM10010421_53890</name>
</gene>
<keyword evidence="8" id="KW-1185">Reference proteome</keyword>
<dbReference type="Pfam" id="PF00583">
    <property type="entry name" value="Acetyltransf_1"/>
    <property type="match status" value="1"/>
</dbReference>
<dbReference type="CDD" id="cd04301">
    <property type="entry name" value="NAT_SF"/>
    <property type="match status" value="1"/>
</dbReference>
<dbReference type="InterPro" id="IPR016181">
    <property type="entry name" value="Acyl_CoA_acyltransferase"/>
</dbReference>
<dbReference type="InterPro" id="IPR027417">
    <property type="entry name" value="P-loop_NTPase"/>
</dbReference>
<dbReference type="PROSITE" id="PS51186">
    <property type="entry name" value="GNAT"/>
    <property type="match status" value="1"/>
</dbReference>
<dbReference type="SUPFAM" id="SSF55729">
    <property type="entry name" value="Acyl-CoA N-acyltransferases (Nat)"/>
    <property type="match status" value="1"/>
</dbReference>
<accession>A0ABP5XLZ7</accession>
<evidence type="ECO:0000259" key="5">
    <source>
        <dbReference type="PROSITE" id="PS50893"/>
    </source>
</evidence>
<evidence type="ECO:0000313" key="8">
    <source>
        <dbReference type="Proteomes" id="UP001500460"/>
    </source>
</evidence>
<dbReference type="Pfam" id="PF00005">
    <property type="entry name" value="ABC_tran"/>
    <property type="match status" value="1"/>
</dbReference>
<evidence type="ECO:0000313" key="7">
    <source>
        <dbReference type="EMBL" id="GAA2454166.1"/>
    </source>
</evidence>
<protein>
    <submittedName>
        <fullName evidence="7">Uncharacterized protein</fullName>
    </submittedName>
</protein>
<keyword evidence="1" id="KW-0808">Transferase</keyword>
<feature type="domain" description="ABC transporter" evidence="5">
    <location>
        <begin position="4"/>
        <end position="269"/>
    </location>
</feature>
<dbReference type="InterPro" id="IPR003439">
    <property type="entry name" value="ABC_transporter-like_ATP-bd"/>
</dbReference>
<evidence type="ECO:0000256" key="4">
    <source>
        <dbReference type="SAM" id="MobiDB-lite"/>
    </source>
</evidence>
<evidence type="ECO:0000256" key="2">
    <source>
        <dbReference type="ARBA" id="ARBA00023315"/>
    </source>
</evidence>
<evidence type="ECO:0000259" key="6">
    <source>
        <dbReference type="PROSITE" id="PS51186"/>
    </source>
</evidence>
<evidence type="ECO:0000256" key="3">
    <source>
        <dbReference type="SAM" id="Coils"/>
    </source>
</evidence>
<dbReference type="PANTHER" id="PTHR10545">
    <property type="entry name" value="DIAMINE N-ACETYLTRANSFERASE"/>
    <property type="match status" value="1"/>
</dbReference>
<dbReference type="PROSITE" id="PS50893">
    <property type="entry name" value="ABC_TRANSPORTER_2"/>
    <property type="match status" value="1"/>
</dbReference>
<keyword evidence="3" id="KW-0175">Coiled coil</keyword>
<evidence type="ECO:0000256" key="1">
    <source>
        <dbReference type="ARBA" id="ARBA00022679"/>
    </source>
</evidence>
<feature type="coiled-coil region" evidence="3">
    <location>
        <begin position="239"/>
        <end position="266"/>
    </location>
</feature>
<feature type="compositionally biased region" description="Gly residues" evidence="4">
    <location>
        <begin position="139"/>
        <end position="162"/>
    </location>
</feature>